<reference evidence="2 4" key="2">
    <citation type="submission" date="2019-07" db="EMBL/GenBank/DDBJ databases">
        <title>Tepidimonas ignava SPS-1037 draft genome.</title>
        <authorList>
            <person name="Da Costa M.S."/>
            <person name="Froufe H.J.C."/>
            <person name="Egas C."/>
            <person name="Albuquerque L."/>
        </authorList>
    </citation>
    <scope>NUCLEOTIDE SEQUENCE [LARGE SCALE GENOMIC DNA]</scope>
    <source>
        <strain evidence="2 4">SPS-1037</strain>
    </source>
</reference>
<protein>
    <recommendedName>
        <fullName evidence="5">S-adenosylhomocysteine hydrolase</fullName>
    </recommendedName>
</protein>
<keyword evidence="4" id="KW-1185">Reference proteome</keyword>
<dbReference type="Proteomes" id="UP000315577">
    <property type="component" value="Unassembled WGS sequence"/>
</dbReference>
<dbReference type="AlphaFoldDB" id="A0A4R3LE26"/>
<gene>
    <name evidence="1" type="ORF">EDC36_105179</name>
    <name evidence="2" type="ORF">Tigna_02204</name>
</gene>
<dbReference type="EMBL" id="SMAH01000005">
    <property type="protein sequence ID" value="TCS98421.1"/>
    <property type="molecule type" value="Genomic_DNA"/>
</dbReference>
<dbReference type="RefSeq" id="WP_185971231.1">
    <property type="nucleotide sequence ID" value="NZ_SMAH01000005.1"/>
</dbReference>
<evidence type="ECO:0000313" key="1">
    <source>
        <dbReference type="EMBL" id="TCS98421.1"/>
    </source>
</evidence>
<proteinExistence type="predicted"/>
<dbReference type="Proteomes" id="UP000295536">
    <property type="component" value="Unassembled WGS sequence"/>
</dbReference>
<evidence type="ECO:0000313" key="4">
    <source>
        <dbReference type="Proteomes" id="UP000315577"/>
    </source>
</evidence>
<sequence length="56" mass="6159">MSRLSVKDRMARSIARRKGEVVLRADFKAMGSPSQISRAIKALIEAGKIVRLGYGI</sequence>
<accession>A0A4R3LE26</accession>
<evidence type="ECO:0008006" key="5">
    <source>
        <dbReference type="Google" id="ProtNLM"/>
    </source>
</evidence>
<dbReference type="EMBL" id="VJNC01000016">
    <property type="protein sequence ID" value="TSE19583.1"/>
    <property type="molecule type" value="Genomic_DNA"/>
</dbReference>
<evidence type="ECO:0000313" key="2">
    <source>
        <dbReference type="EMBL" id="TSE19583.1"/>
    </source>
</evidence>
<organism evidence="1 3">
    <name type="scientific">Tepidimonas ignava</name>
    <dbReference type="NCBI Taxonomy" id="114249"/>
    <lineage>
        <taxon>Bacteria</taxon>
        <taxon>Pseudomonadati</taxon>
        <taxon>Pseudomonadota</taxon>
        <taxon>Betaproteobacteria</taxon>
        <taxon>Burkholderiales</taxon>
        <taxon>Tepidimonas</taxon>
    </lineage>
</organism>
<reference evidence="1 3" key="1">
    <citation type="submission" date="2019-03" db="EMBL/GenBank/DDBJ databases">
        <title>Genomic Encyclopedia of Type Strains, Phase IV (KMG-IV): sequencing the most valuable type-strain genomes for metagenomic binning, comparative biology and taxonomic classification.</title>
        <authorList>
            <person name="Goeker M."/>
        </authorList>
    </citation>
    <scope>NUCLEOTIDE SEQUENCE [LARGE SCALE GENOMIC DNA]</scope>
    <source>
        <strain evidence="1 3">DSM 12034</strain>
    </source>
</reference>
<name>A0A4R3LE26_9BURK</name>
<comment type="caution">
    <text evidence="1">The sequence shown here is derived from an EMBL/GenBank/DDBJ whole genome shotgun (WGS) entry which is preliminary data.</text>
</comment>
<evidence type="ECO:0000313" key="3">
    <source>
        <dbReference type="Proteomes" id="UP000295536"/>
    </source>
</evidence>